<accession>A0ABQ9DZB1</accession>
<keyword evidence="4 7" id="KW-1133">Transmembrane helix</keyword>
<keyword evidence="9" id="KW-1185">Reference proteome</keyword>
<keyword evidence="3 7" id="KW-0812">Transmembrane</keyword>
<proteinExistence type="inferred from homology"/>
<comment type="caution">
    <text evidence="8">The sequence shown here is derived from an EMBL/GenBank/DDBJ whole genome shotgun (WGS) entry which is preliminary data.</text>
</comment>
<feature type="transmembrane region" description="Helical" evidence="7">
    <location>
        <begin position="220"/>
        <end position="242"/>
    </location>
</feature>
<evidence type="ECO:0000256" key="1">
    <source>
        <dbReference type="ARBA" id="ARBA00004141"/>
    </source>
</evidence>
<evidence type="ECO:0000313" key="8">
    <source>
        <dbReference type="EMBL" id="KAJ8297526.1"/>
    </source>
</evidence>
<evidence type="ECO:0000256" key="5">
    <source>
        <dbReference type="ARBA" id="ARBA00023136"/>
    </source>
</evidence>
<feature type="transmembrane region" description="Helical" evidence="7">
    <location>
        <begin position="187"/>
        <end position="208"/>
    </location>
</feature>
<feature type="transmembrane region" description="Helical" evidence="7">
    <location>
        <begin position="71"/>
        <end position="90"/>
    </location>
</feature>
<keyword evidence="5 7" id="KW-0472">Membrane</keyword>
<reference evidence="8 9" key="1">
    <citation type="submission" date="2022-12" db="EMBL/GenBank/DDBJ databases">
        <title>Chromosome-level genome of Tegillarca granosa.</title>
        <authorList>
            <person name="Kim J."/>
        </authorList>
    </citation>
    <scope>NUCLEOTIDE SEQUENCE [LARGE SCALE GENOMIC DNA]</scope>
    <source>
        <strain evidence="8">Teg-2019</strain>
        <tissue evidence="8">Adductor muscle</tissue>
    </source>
</reference>
<dbReference type="PROSITE" id="PS00457">
    <property type="entry name" value="NA_SOLUT_SYMP_2"/>
    <property type="match status" value="1"/>
</dbReference>
<dbReference type="Proteomes" id="UP001217089">
    <property type="component" value="Unassembled WGS sequence"/>
</dbReference>
<dbReference type="PANTHER" id="PTHR11819:SF195">
    <property type="entry name" value="SODIUM_GLUCOSE COTRANSPORTER 4"/>
    <property type="match status" value="1"/>
</dbReference>
<dbReference type="InterPro" id="IPR018212">
    <property type="entry name" value="Na/solute_symporter_CS"/>
</dbReference>
<dbReference type="Gene3D" id="1.20.1730.10">
    <property type="entry name" value="Sodium/glucose cotransporter"/>
    <property type="match status" value="2"/>
</dbReference>
<dbReference type="Pfam" id="PF00474">
    <property type="entry name" value="SSF"/>
    <property type="match status" value="2"/>
</dbReference>
<dbReference type="PROSITE" id="PS00456">
    <property type="entry name" value="NA_SOLUT_SYMP_1"/>
    <property type="match status" value="1"/>
</dbReference>
<evidence type="ECO:0000256" key="6">
    <source>
        <dbReference type="RuleBase" id="RU362091"/>
    </source>
</evidence>
<evidence type="ECO:0000256" key="2">
    <source>
        <dbReference type="ARBA" id="ARBA00006434"/>
    </source>
</evidence>
<gene>
    <name evidence="8" type="ORF">KUTeg_024057</name>
</gene>
<evidence type="ECO:0000256" key="4">
    <source>
        <dbReference type="ARBA" id="ARBA00022989"/>
    </source>
</evidence>
<feature type="non-terminal residue" evidence="8">
    <location>
        <position position="322"/>
    </location>
</feature>
<comment type="subcellular location">
    <subcellularLocation>
        <location evidence="1">Membrane</location>
        <topology evidence="1">Multi-pass membrane protein</topology>
    </subcellularLocation>
</comment>
<comment type="similarity">
    <text evidence="2 6">Belongs to the sodium:solute symporter (SSF) (TC 2.A.21) family.</text>
</comment>
<dbReference type="InterPro" id="IPR001734">
    <property type="entry name" value="Na/solute_symporter"/>
</dbReference>
<dbReference type="PANTHER" id="PTHR11819">
    <property type="entry name" value="SOLUTE CARRIER FAMILY 5"/>
    <property type="match status" value="1"/>
</dbReference>
<dbReference type="InterPro" id="IPR038377">
    <property type="entry name" value="Na/Glc_symporter_sf"/>
</dbReference>
<protein>
    <submittedName>
        <fullName evidence="8">Uncharacterized protein</fullName>
    </submittedName>
</protein>
<feature type="transmembrane region" description="Helical" evidence="7">
    <location>
        <begin position="102"/>
        <end position="126"/>
    </location>
</feature>
<evidence type="ECO:0000256" key="3">
    <source>
        <dbReference type="ARBA" id="ARBA00022692"/>
    </source>
</evidence>
<sequence>MFIGLAGTAAVSGLSVTIYEWHAEIYTGAVFMQQILGWNIYLCVIIILAVTAVYTSIGGLASVIYTDTLQTVILVGGASAVFVMVQRCLAARNLSHAKAGSLLAAVLKITSFALFVIPGMIARILYTEEVACARPSDCKTYCDNEAGCSNIAYPLLVLRLLPSGTASSIVTLDLWKQFRKGAKETELMIVGRLTVLVLVGISILWLPILQQSQGGILWFYVQSIRAYLVPPWCMLFILAIFWKRTTEKGAFFGLMIGLITGLIRMVLDFIYLAPACGSGKADERPDVLAKVDFLHFAIILSAVSAIAIVVISLLTEPRPENK</sequence>
<evidence type="ECO:0000256" key="7">
    <source>
        <dbReference type="SAM" id="Phobius"/>
    </source>
</evidence>
<name>A0ABQ9DZB1_TEGGR</name>
<feature type="transmembrane region" description="Helical" evidence="7">
    <location>
        <begin position="40"/>
        <end position="65"/>
    </location>
</feature>
<dbReference type="PROSITE" id="PS50283">
    <property type="entry name" value="NA_SOLUT_SYMP_3"/>
    <property type="match status" value="1"/>
</dbReference>
<feature type="transmembrane region" description="Helical" evidence="7">
    <location>
        <begin position="249"/>
        <end position="273"/>
    </location>
</feature>
<feature type="transmembrane region" description="Helical" evidence="7">
    <location>
        <begin position="293"/>
        <end position="314"/>
    </location>
</feature>
<organism evidence="8 9">
    <name type="scientific">Tegillarca granosa</name>
    <name type="common">Malaysian cockle</name>
    <name type="synonym">Anadara granosa</name>
    <dbReference type="NCBI Taxonomy" id="220873"/>
    <lineage>
        <taxon>Eukaryota</taxon>
        <taxon>Metazoa</taxon>
        <taxon>Spiralia</taxon>
        <taxon>Lophotrochozoa</taxon>
        <taxon>Mollusca</taxon>
        <taxon>Bivalvia</taxon>
        <taxon>Autobranchia</taxon>
        <taxon>Pteriomorphia</taxon>
        <taxon>Arcoida</taxon>
        <taxon>Arcoidea</taxon>
        <taxon>Arcidae</taxon>
        <taxon>Tegillarca</taxon>
    </lineage>
</organism>
<dbReference type="EMBL" id="JARBDR010000923">
    <property type="protein sequence ID" value="KAJ8297526.1"/>
    <property type="molecule type" value="Genomic_DNA"/>
</dbReference>
<evidence type="ECO:0000313" key="9">
    <source>
        <dbReference type="Proteomes" id="UP001217089"/>
    </source>
</evidence>